<evidence type="ECO:0000313" key="1">
    <source>
        <dbReference type="EMBL" id="SBP42401.1"/>
    </source>
</evidence>
<reference evidence="1" key="1">
    <citation type="submission" date="2016-05" db="EMBL/GenBank/DDBJ databases">
        <authorList>
            <person name="Lavstsen T."/>
            <person name="Jespersen J.S."/>
        </authorList>
    </citation>
    <scope>NUCLEOTIDE SEQUENCE</scope>
    <source>
        <tissue evidence="1">Brain</tissue>
    </source>
</reference>
<name>A0A1A7ZJD2_NOTFU</name>
<organism evidence="1">
    <name type="scientific">Nothobranchius furzeri</name>
    <name type="common">Turquoise killifish</name>
    <dbReference type="NCBI Taxonomy" id="105023"/>
    <lineage>
        <taxon>Eukaryota</taxon>
        <taxon>Metazoa</taxon>
        <taxon>Chordata</taxon>
        <taxon>Craniata</taxon>
        <taxon>Vertebrata</taxon>
        <taxon>Euteleostomi</taxon>
        <taxon>Actinopterygii</taxon>
        <taxon>Neopterygii</taxon>
        <taxon>Teleostei</taxon>
        <taxon>Neoteleostei</taxon>
        <taxon>Acanthomorphata</taxon>
        <taxon>Ovalentaria</taxon>
        <taxon>Atherinomorphae</taxon>
        <taxon>Cyprinodontiformes</taxon>
        <taxon>Nothobranchiidae</taxon>
        <taxon>Nothobranchius</taxon>
    </lineage>
</organism>
<reference evidence="1" key="2">
    <citation type="submission" date="2016-06" db="EMBL/GenBank/DDBJ databases">
        <title>The genome of a short-lived fish provides insights into sex chromosome evolution and the genetic control of aging.</title>
        <authorList>
            <person name="Reichwald K."/>
            <person name="Felder M."/>
            <person name="Petzold A."/>
            <person name="Koch P."/>
            <person name="Groth M."/>
            <person name="Platzer M."/>
        </authorList>
    </citation>
    <scope>NUCLEOTIDE SEQUENCE</scope>
    <source>
        <tissue evidence="1">Brain</tissue>
    </source>
</reference>
<dbReference type="AlphaFoldDB" id="A0A1A7ZJD2"/>
<accession>A0A1A7ZJD2</accession>
<protein>
    <submittedName>
        <fullName evidence="1">Uncharacterized protein</fullName>
    </submittedName>
</protein>
<proteinExistence type="predicted"/>
<gene>
    <name evidence="1" type="primary">CU570881.1</name>
</gene>
<sequence>MWIGLLHHVTGEHEWSLDACQNDPLLSDRERDWIQKGSTPHKALSDIILSERWLKEVPKYLKFRKFGGISQPSPNVCKQKIQLHPTCLRGTDTACCIGLQSPLTSRSEEESRWIDTIP</sequence>
<dbReference type="EMBL" id="HADY01003916">
    <property type="protein sequence ID" value="SBP42401.1"/>
    <property type="molecule type" value="Transcribed_RNA"/>
</dbReference>